<gene>
    <name evidence="2" type="ORF">ACFSJU_13730</name>
</gene>
<dbReference type="SUPFAM" id="SSF50729">
    <property type="entry name" value="PH domain-like"/>
    <property type="match status" value="1"/>
</dbReference>
<accession>A0ABW4ZN13</accession>
<dbReference type="Gene3D" id="2.30.29.50">
    <property type="entry name" value="Bacterial Pleckstrin homology domain"/>
    <property type="match status" value="1"/>
</dbReference>
<dbReference type="CDD" id="cd13225">
    <property type="entry name" value="PH-like_bacteria"/>
    <property type="match status" value="1"/>
</dbReference>
<dbReference type="EMBL" id="JBHUHZ010000002">
    <property type="protein sequence ID" value="MFD2163463.1"/>
    <property type="molecule type" value="Genomic_DNA"/>
</dbReference>
<sequence length="122" mass="14002">MGLFNGFLSHPTEVSLKQISLEYGLILVEGEFVEKAYKLAADKFILTNKRLILICQTKNSRVEYTTIPYSSIRKFSKESKGLLDEDADLKIWLKDETLAIRKEFKGCSGINEIYQILSKYTL</sequence>
<proteinExistence type="predicted"/>
<dbReference type="PANTHER" id="PTHR35796">
    <property type="entry name" value="HYPOTHETICAL CYTOSOLIC PROTEIN"/>
    <property type="match status" value="1"/>
</dbReference>
<dbReference type="InterPro" id="IPR037063">
    <property type="entry name" value="PHb_sf"/>
</dbReference>
<evidence type="ECO:0000313" key="2">
    <source>
        <dbReference type="EMBL" id="MFD2163463.1"/>
    </source>
</evidence>
<dbReference type="RefSeq" id="WP_255900827.1">
    <property type="nucleotide sequence ID" value="NZ_JAFMZO010000002.1"/>
</dbReference>
<evidence type="ECO:0000313" key="3">
    <source>
        <dbReference type="Proteomes" id="UP001597387"/>
    </source>
</evidence>
<dbReference type="Proteomes" id="UP001597387">
    <property type="component" value="Unassembled WGS sequence"/>
</dbReference>
<organism evidence="2 3">
    <name type="scientific">Paradesertivirga mongoliensis</name>
    <dbReference type="NCBI Taxonomy" id="2100740"/>
    <lineage>
        <taxon>Bacteria</taxon>
        <taxon>Pseudomonadati</taxon>
        <taxon>Bacteroidota</taxon>
        <taxon>Sphingobacteriia</taxon>
        <taxon>Sphingobacteriales</taxon>
        <taxon>Sphingobacteriaceae</taxon>
        <taxon>Paradesertivirga</taxon>
    </lineage>
</organism>
<comment type="caution">
    <text evidence="2">The sequence shown here is derived from an EMBL/GenBank/DDBJ whole genome shotgun (WGS) entry which is preliminary data.</text>
</comment>
<keyword evidence="3" id="KW-1185">Reference proteome</keyword>
<dbReference type="InterPro" id="IPR012544">
    <property type="entry name" value="PHb"/>
</dbReference>
<protein>
    <submittedName>
        <fullName evidence="2">PH domain-containing protein</fullName>
    </submittedName>
</protein>
<name>A0ABW4ZN13_9SPHI</name>
<evidence type="ECO:0000259" key="1">
    <source>
        <dbReference type="Pfam" id="PF08000"/>
    </source>
</evidence>
<dbReference type="PANTHER" id="PTHR35796:SF3">
    <property type="entry name" value="BHLH DOMAIN-CONTAINING PROTEIN"/>
    <property type="match status" value="1"/>
</dbReference>
<reference evidence="3" key="1">
    <citation type="journal article" date="2019" name="Int. J. Syst. Evol. Microbiol.">
        <title>The Global Catalogue of Microorganisms (GCM) 10K type strain sequencing project: providing services to taxonomists for standard genome sequencing and annotation.</title>
        <authorList>
            <consortium name="The Broad Institute Genomics Platform"/>
            <consortium name="The Broad Institute Genome Sequencing Center for Infectious Disease"/>
            <person name="Wu L."/>
            <person name="Ma J."/>
        </authorList>
    </citation>
    <scope>NUCLEOTIDE SEQUENCE [LARGE SCALE GENOMIC DNA]</scope>
    <source>
        <strain evidence="3">KCTC 42217</strain>
    </source>
</reference>
<feature type="domain" description="Bacterial Pleckstrin homology" evidence="1">
    <location>
        <begin position="2"/>
        <end position="120"/>
    </location>
</feature>
<dbReference type="Pfam" id="PF08000">
    <property type="entry name" value="bPH_1"/>
    <property type="match status" value="1"/>
</dbReference>